<dbReference type="EMBL" id="CAIIXF020000004">
    <property type="protein sequence ID" value="CAH1781310.1"/>
    <property type="molecule type" value="Genomic_DNA"/>
</dbReference>
<dbReference type="Proteomes" id="UP000749559">
    <property type="component" value="Unassembled WGS sequence"/>
</dbReference>
<dbReference type="CDD" id="cd00719">
    <property type="entry name" value="GIY-YIG_SF"/>
    <property type="match status" value="1"/>
</dbReference>
<comment type="caution">
    <text evidence="2">The sequence shown here is derived from an EMBL/GenBank/DDBJ whole genome shotgun (WGS) entry which is preliminary data.</text>
</comment>
<sequence length="106" mass="12167">MSKMSVYVIYDLDNNCFKIGKSDDVEGRLSEIREQHPRAVEVMRQTVRTEHASAAESAAHSRVQTRLNMVPICIDPNDSDWFKPSIRGITKRTIEQTIKEAIIQYT</sequence>
<accession>A0A8J1Y1Y2</accession>
<keyword evidence="3" id="KW-1185">Reference proteome</keyword>
<dbReference type="InterPro" id="IPR018306">
    <property type="entry name" value="Phage_T5_Orf172_DNA-bd"/>
</dbReference>
<organism evidence="2 3">
    <name type="scientific">Owenia fusiformis</name>
    <name type="common">Polychaete worm</name>
    <dbReference type="NCBI Taxonomy" id="6347"/>
    <lineage>
        <taxon>Eukaryota</taxon>
        <taxon>Metazoa</taxon>
        <taxon>Spiralia</taxon>
        <taxon>Lophotrochozoa</taxon>
        <taxon>Annelida</taxon>
        <taxon>Polychaeta</taxon>
        <taxon>Sedentaria</taxon>
        <taxon>Canalipalpata</taxon>
        <taxon>Sabellida</taxon>
        <taxon>Oweniida</taxon>
        <taxon>Oweniidae</taxon>
        <taxon>Owenia</taxon>
    </lineage>
</organism>
<evidence type="ECO:0000313" key="3">
    <source>
        <dbReference type="Proteomes" id="UP000749559"/>
    </source>
</evidence>
<dbReference type="Pfam" id="PF10544">
    <property type="entry name" value="T5orf172"/>
    <property type="match status" value="1"/>
</dbReference>
<evidence type="ECO:0000259" key="1">
    <source>
        <dbReference type="Pfam" id="PF10544"/>
    </source>
</evidence>
<protein>
    <recommendedName>
        <fullName evidence="1">Bacteriophage T5 Orf172 DNA-binding domain-containing protein</fullName>
    </recommendedName>
</protein>
<evidence type="ECO:0000313" key="2">
    <source>
        <dbReference type="EMBL" id="CAH1781310.1"/>
    </source>
</evidence>
<gene>
    <name evidence="2" type="ORF">OFUS_LOCUS7901</name>
</gene>
<reference evidence="2" key="1">
    <citation type="submission" date="2022-03" db="EMBL/GenBank/DDBJ databases">
        <authorList>
            <person name="Martin C."/>
        </authorList>
    </citation>
    <scope>NUCLEOTIDE SEQUENCE</scope>
</reference>
<dbReference type="AlphaFoldDB" id="A0A8J1Y1Y2"/>
<feature type="domain" description="Bacteriophage T5 Orf172 DNA-binding" evidence="1">
    <location>
        <begin position="6"/>
        <end position="99"/>
    </location>
</feature>
<proteinExistence type="predicted"/>
<name>A0A8J1Y1Y2_OWEFU</name>